<dbReference type="Pfam" id="PF00534">
    <property type="entry name" value="Glycos_transf_1"/>
    <property type="match status" value="1"/>
</dbReference>
<evidence type="ECO:0000313" key="4">
    <source>
        <dbReference type="Proteomes" id="UP000220102"/>
    </source>
</evidence>
<dbReference type="PANTHER" id="PTHR45947:SF3">
    <property type="entry name" value="SULFOQUINOVOSYL TRANSFERASE SQD2"/>
    <property type="match status" value="1"/>
</dbReference>
<evidence type="ECO:0000313" key="3">
    <source>
        <dbReference type="EMBL" id="PEN12612.1"/>
    </source>
</evidence>
<organism evidence="3 4">
    <name type="scientific">Longibacter salinarum</name>
    <dbReference type="NCBI Taxonomy" id="1850348"/>
    <lineage>
        <taxon>Bacteria</taxon>
        <taxon>Pseudomonadati</taxon>
        <taxon>Rhodothermota</taxon>
        <taxon>Rhodothermia</taxon>
        <taxon>Rhodothermales</taxon>
        <taxon>Salisaetaceae</taxon>
        <taxon>Longibacter</taxon>
    </lineage>
</organism>
<feature type="domain" description="Glycosyl transferase family 1" evidence="1">
    <location>
        <begin position="186"/>
        <end position="348"/>
    </location>
</feature>
<proteinExistence type="predicted"/>
<feature type="domain" description="Glycosyltransferase subfamily 4-like N-terminal" evidence="2">
    <location>
        <begin position="69"/>
        <end position="166"/>
    </location>
</feature>
<dbReference type="Pfam" id="PF13439">
    <property type="entry name" value="Glyco_transf_4"/>
    <property type="match status" value="1"/>
</dbReference>
<dbReference type="OrthoDB" id="9811239at2"/>
<dbReference type="InterPro" id="IPR050194">
    <property type="entry name" value="Glycosyltransferase_grp1"/>
</dbReference>
<dbReference type="CDD" id="cd03801">
    <property type="entry name" value="GT4_PimA-like"/>
    <property type="match status" value="1"/>
</dbReference>
<dbReference type="EMBL" id="PDEQ01000007">
    <property type="protein sequence ID" value="PEN12612.1"/>
    <property type="molecule type" value="Genomic_DNA"/>
</dbReference>
<keyword evidence="3" id="KW-0808">Transferase</keyword>
<dbReference type="Proteomes" id="UP000220102">
    <property type="component" value="Unassembled WGS sequence"/>
</dbReference>
<name>A0A2A8CV93_9BACT</name>
<dbReference type="AlphaFoldDB" id="A0A2A8CV93"/>
<comment type="caution">
    <text evidence="3">The sequence shown here is derived from an EMBL/GenBank/DDBJ whole genome shotgun (WGS) entry which is preliminary data.</text>
</comment>
<dbReference type="InterPro" id="IPR028098">
    <property type="entry name" value="Glyco_trans_4-like_N"/>
</dbReference>
<evidence type="ECO:0000259" key="1">
    <source>
        <dbReference type="Pfam" id="PF00534"/>
    </source>
</evidence>
<dbReference type="Gene3D" id="3.40.50.2000">
    <property type="entry name" value="Glycogen Phosphorylase B"/>
    <property type="match status" value="2"/>
</dbReference>
<evidence type="ECO:0000259" key="2">
    <source>
        <dbReference type="Pfam" id="PF13439"/>
    </source>
</evidence>
<dbReference type="GO" id="GO:0016757">
    <property type="term" value="F:glycosyltransferase activity"/>
    <property type="evidence" value="ECO:0007669"/>
    <property type="project" value="InterPro"/>
</dbReference>
<sequence>MRILALYTDAFGGYGGIAAANRHFLRGLCAYPGVEELVALPLLQPEPITSSLPGCLDHRTEGIGGKSTYLRALTKVLLKDRDFDLVWCGHIHLTPIALVAKALLGAPLLLNIHGVDAWTPTHRRLVNWSVPHIDHVISVADVTKRRFIRWSGVSPQNVDVLPNTIDFSGLTPGPKSDELIDRYNLGDGPVLMTMGRLVGRDRRKGFDRVLEVMPELLNEYPGLTYLIAGKGPDRERLEQKATDLGVRDRVVFAGYVPESEKAEHFRLADAYVMPSEGEGFGLVILEALACGVPAIGSTSDGTSEALQHGRFGSVVDPADQDALMSAIRSTLDANTSVESAAVRSYYGKEAYRERQHALLDKILEPDST</sequence>
<reference evidence="3 4" key="1">
    <citation type="submission" date="2017-10" db="EMBL/GenBank/DDBJ databases">
        <title>Draft genome of Longibacter Salinarum.</title>
        <authorList>
            <person name="Goh K.M."/>
            <person name="Shamsir M.S."/>
            <person name="Lim S.W."/>
        </authorList>
    </citation>
    <scope>NUCLEOTIDE SEQUENCE [LARGE SCALE GENOMIC DNA]</scope>
    <source>
        <strain evidence="3 4">KCTC 52045</strain>
    </source>
</reference>
<dbReference type="RefSeq" id="WP_098076986.1">
    <property type="nucleotide sequence ID" value="NZ_PDEQ01000007.1"/>
</dbReference>
<keyword evidence="4" id="KW-1185">Reference proteome</keyword>
<gene>
    <name evidence="3" type="ORF">CRI94_13940</name>
</gene>
<dbReference type="InterPro" id="IPR001296">
    <property type="entry name" value="Glyco_trans_1"/>
</dbReference>
<accession>A0A2A8CV93</accession>
<dbReference type="PANTHER" id="PTHR45947">
    <property type="entry name" value="SULFOQUINOVOSYL TRANSFERASE SQD2"/>
    <property type="match status" value="1"/>
</dbReference>
<dbReference type="SUPFAM" id="SSF53756">
    <property type="entry name" value="UDP-Glycosyltransferase/glycogen phosphorylase"/>
    <property type="match status" value="1"/>
</dbReference>
<protein>
    <submittedName>
        <fullName evidence="3">Glycosyl transferase family 1</fullName>
    </submittedName>
</protein>